<comment type="caution">
    <text evidence="2">The sequence shown here is derived from an EMBL/GenBank/DDBJ whole genome shotgun (WGS) entry which is preliminary data.</text>
</comment>
<evidence type="ECO:0000256" key="1">
    <source>
        <dbReference type="SAM" id="MobiDB-lite"/>
    </source>
</evidence>
<dbReference type="AlphaFoldDB" id="A0ABD5P2B6"/>
<dbReference type="GeneID" id="76530264"/>
<sequence>MDPRSPENAEEILAERLDQALGEDDSESEEDDPVVFGFFR</sequence>
<proteinExistence type="predicted"/>
<dbReference type="Proteomes" id="UP001595821">
    <property type="component" value="Unassembled WGS sequence"/>
</dbReference>
<name>A0ABD5P2B6_9EURY</name>
<evidence type="ECO:0000313" key="3">
    <source>
        <dbReference type="Proteomes" id="UP001595821"/>
    </source>
</evidence>
<evidence type="ECO:0000313" key="2">
    <source>
        <dbReference type="EMBL" id="MFC4248432.1"/>
    </source>
</evidence>
<feature type="region of interest" description="Disordered" evidence="1">
    <location>
        <begin position="17"/>
        <end position="40"/>
    </location>
</feature>
<dbReference type="EMBL" id="JBHSDJ010000122">
    <property type="protein sequence ID" value="MFC4248432.1"/>
    <property type="molecule type" value="Genomic_DNA"/>
</dbReference>
<dbReference type="RefSeq" id="WP_265781567.1">
    <property type="nucleotide sequence ID" value="NZ_CP095397.1"/>
</dbReference>
<feature type="compositionally biased region" description="Acidic residues" evidence="1">
    <location>
        <begin position="21"/>
        <end position="33"/>
    </location>
</feature>
<accession>A0ABD5P2B6</accession>
<protein>
    <submittedName>
        <fullName evidence="2">Uncharacterized protein</fullName>
    </submittedName>
</protein>
<gene>
    <name evidence="2" type="ORF">ACFOZ7_16095</name>
</gene>
<organism evidence="2 3">
    <name type="scientific">Natribaculum luteum</name>
    <dbReference type="NCBI Taxonomy" id="1586232"/>
    <lineage>
        <taxon>Archaea</taxon>
        <taxon>Methanobacteriati</taxon>
        <taxon>Methanobacteriota</taxon>
        <taxon>Stenosarchaea group</taxon>
        <taxon>Halobacteria</taxon>
        <taxon>Halobacteriales</taxon>
        <taxon>Natrialbaceae</taxon>
        <taxon>Natribaculum</taxon>
    </lineage>
</organism>
<reference evidence="2 3" key="1">
    <citation type="journal article" date="2014" name="Int. J. Syst. Evol. Microbiol.">
        <title>Complete genome sequence of Corynebacterium casei LMG S-19264T (=DSM 44701T), isolated from a smear-ripened cheese.</title>
        <authorList>
            <consortium name="US DOE Joint Genome Institute (JGI-PGF)"/>
            <person name="Walter F."/>
            <person name="Albersmeier A."/>
            <person name="Kalinowski J."/>
            <person name="Ruckert C."/>
        </authorList>
    </citation>
    <scope>NUCLEOTIDE SEQUENCE [LARGE SCALE GENOMIC DNA]</scope>
    <source>
        <strain evidence="2 3">IBRC-M 10912</strain>
    </source>
</reference>